<gene>
    <name evidence="5" type="ORF">GCM10010121_060140</name>
</gene>
<reference evidence="5" key="2">
    <citation type="submission" date="2020-09" db="EMBL/GenBank/DDBJ databases">
        <authorList>
            <person name="Sun Q."/>
            <person name="Ohkuma M."/>
        </authorList>
    </citation>
    <scope>NUCLEOTIDE SEQUENCE</scope>
    <source>
        <strain evidence="5">JCM 3086</strain>
    </source>
</reference>
<comment type="caution">
    <text evidence="5">The sequence shown here is derived from an EMBL/GenBank/DDBJ whole genome shotgun (WGS) entry which is preliminary data.</text>
</comment>
<evidence type="ECO:0000256" key="2">
    <source>
        <dbReference type="ARBA" id="ARBA00023125"/>
    </source>
</evidence>
<dbReference type="PRINTS" id="PR00598">
    <property type="entry name" value="HTHMARR"/>
</dbReference>
<keyword evidence="2" id="KW-0238">DNA-binding</keyword>
<dbReference type="InterPro" id="IPR036390">
    <property type="entry name" value="WH_DNA-bd_sf"/>
</dbReference>
<dbReference type="PANTHER" id="PTHR33164:SF89">
    <property type="entry name" value="MARR FAMILY REGULATORY PROTEIN"/>
    <property type="match status" value="1"/>
</dbReference>
<dbReference type="Proteomes" id="UP000657574">
    <property type="component" value="Unassembled WGS sequence"/>
</dbReference>
<dbReference type="SMART" id="SM00347">
    <property type="entry name" value="HTH_MARR"/>
    <property type="match status" value="1"/>
</dbReference>
<name>A0A917L3I1_9ACTN</name>
<protein>
    <recommendedName>
        <fullName evidence="4">HTH marR-type domain-containing protein</fullName>
    </recommendedName>
</protein>
<dbReference type="SUPFAM" id="SSF46785">
    <property type="entry name" value="Winged helix' DNA-binding domain"/>
    <property type="match status" value="1"/>
</dbReference>
<sequence length="177" mass="20034">MGGPILLDVNSRHTQAQPSFRDILHARLVEQGTVPPDVADRTDLVFNLTKFWNRLGQDAESVHRRLGWSWAGFRLMNLLWVAGPLEARHLTRLSGASRAATSAVLNTLERDGLISRDRSESDRRQVLVSLTEEGSSRLMEGLRAQAERDRAWFAVLTPEEQQQLGRLLMRLADQRTP</sequence>
<evidence type="ECO:0000256" key="1">
    <source>
        <dbReference type="ARBA" id="ARBA00023015"/>
    </source>
</evidence>
<dbReference type="PANTHER" id="PTHR33164">
    <property type="entry name" value="TRANSCRIPTIONAL REGULATOR, MARR FAMILY"/>
    <property type="match status" value="1"/>
</dbReference>
<dbReference type="InterPro" id="IPR036388">
    <property type="entry name" value="WH-like_DNA-bd_sf"/>
</dbReference>
<evidence type="ECO:0000313" key="6">
    <source>
        <dbReference type="Proteomes" id="UP000657574"/>
    </source>
</evidence>
<dbReference type="EMBL" id="BMQA01000025">
    <property type="protein sequence ID" value="GGJ41055.1"/>
    <property type="molecule type" value="Genomic_DNA"/>
</dbReference>
<keyword evidence="3" id="KW-0804">Transcription</keyword>
<dbReference type="InterPro" id="IPR039422">
    <property type="entry name" value="MarR/SlyA-like"/>
</dbReference>
<dbReference type="PROSITE" id="PS01117">
    <property type="entry name" value="HTH_MARR_1"/>
    <property type="match status" value="1"/>
</dbReference>
<dbReference type="GO" id="GO:0006950">
    <property type="term" value="P:response to stress"/>
    <property type="evidence" value="ECO:0007669"/>
    <property type="project" value="TreeGrafter"/>
</dbReference>
<evidence type="ECO:0000259" key="4">
    <source>
        <dbReference type="PROSITE" id="PS50995"/>
    </source>
</evidence>
<keyword evidence="6" id="KW-1185">Reference proteome</keyword>
<dbReference type="AlphaFoldDB" id="A0A917L3I1"/>
<dbReference type="Pfam" id="PF01047">
    <property type="entry name" value="MarR"/>
    <property type="match status" value="1"/>
</dbReference>
<evidence type="ECO:0000256" key="3">
    <source>
        <dbReference type="ARBA" id="ARBA00023163"/>
    </source>
</evidence>
<keyword evidence="1" id="KW-0805">Transcription regulation</keyword>
<dbReference type="GO" id="GO:0003677">
    <property type="term" value="F:DNA binding"/>
    <property type="evidence" value="ECO:0007669"/>
    <property type="project" value="UniProtKB-KW"/>
</dbReference>
<dbReference type="InterPro" id="IPR000835">
    <property type="entry name" value="HTH_MarR-typ"/>
</dbReference>
<organism evidence="5 6">
    <name type="scientific">Streptomyces brasiliensis</name>
    <dbReference type="NCBI Taxonomy" id="1954"/>
    <lineage>
        <taxon>Bacteria</taxon>
        <taxon>Bacillati</taxon>
        <taxon>Actinomycetota</taxon>
        <taxon>Actinomycetes</taxon>
        <taxon>Kitasatosporales</taxon>
        <taxon>Streptomycetaceae</taxon>
        <taxon>Streptomyces</taxon>
    </lineage>
</organism>
<feature type="domain" description="HTH marR-type" evidence="4">
    <location>
        <begin position="41"/>
        <end position="173"/>
    </location>
</feature>
<proteinExistence type="predicted"/>
<dbReference type="Gene3D" id="1.10.10.10">
    <property type="entry name" value="Winged helix-like DNA-binding domain superfamily/Winged helix DNA-binding domain"/>
    <property type="match status" value="1"/>
</dbReference>
<evidence type="ECO:0000313" key="5">
    <source>
        <dbReference type="EMBL" id="GGJ41055.1"/>
    </source>
</evidence>
<dbReference type="InterPro" id="IPR023187">
    <property type="entry name" value="Tscrpt_reg_MarR-type_CS"/>
</dbReference>
<dbReference type="GO" id="GO:0003700">
    <property type="term" value="F:DNA-binding transcription factor activity"/>
    <property type="evidence" value="ECO:0007669"/>
    <property type="project" value="InterPro"/>
</dbReference>
<accession>A0A917L3I1</accession>
<reference evidence="5" key="1">
    <citation type="journal article" date="2014" name="Int. J. Syst. Evol. Microbiol.">
        <title>Complete genome sequence of Corynebacterium casei LMG S-19264T (=DSM 44701T), isolated from a smear-ripened cheese.</title>
        <authorList>
            <consortium name="US DOE Joint Genome Institute (JGI-PGF)"/>
            <person name="Walter F."/>
            <person name="Albersmeier A."/>
            <person name="Kalinowski J."/>
            <person name="Ruckert C."/>
        </authorList>
    </citation>
    <scope>NUCLEOTIDE SEQUENCE</scope>
    <source>
        <strain evidence="5">JCM 3086</strain>
    </source>
</reference>
<dbReference type="PROSITE" id="PS50995">
    <property type="entry name" value="HTH_MARR_2"/>
    <property type="match status" value="1"/>
</dbReference>